<dbReference type="SUPFAM" id="SSF50129">
    <property type="entry name" value="GroES-like"/>
    <property type="match status" value="1"/>
</dbReference>
<evidence type="ECO:0000256" key="3">
    <source>
        <dbReference type="SAM" id="MobiDB-lite"/>
    </source>
</evidence>
<dbReference type="Gene3D" id="3.90.180.10">
    <property type="entry name" value="Medium-chain alcohol dehydrogenases, catalytic domain"/>
    <property type="match status" value="1"/>
</dbReference>
<dbReference type="CDD" id="cd05276">
    <property type="entry name" value="p53_inducible_oxidoreductase"/>
    <property type="match status" value="1"/>
</dbReference>
<evidence type="ECO:0000256" key="2">
    <source>
        <dbReference type="ARBA" id="ARBA00023002"/>
    </source>
</evidence>
<evidence type="ECO:0000313" key="5">
    <source>
        <dbReference type="EMBL" id="UXY17004.1"/>
    </source>
</evidence>
<protein>
    <submittedName>
        <fullName evidence="5">NAD(P)H-quinone oxidoreductase</fullName>
    </submittedName>
</protein>
<dbReference type="InterPro" id="IPR013154">
    <property type="entry name" value="ADH-like_N"/>
</dbReference>
<name>A0ABY6DRK3_9NEIS</name>
<evidence type="ECO:0000259" key="4">
    <source>
        <dbReference type="SMART" id="SM00829"/>
    </source>
</evidence>
<dbReference type="Pfam" id="PF08240">
    <property type="entry name" value="ADH_N"/>
    <property type="match status" value="1"/>
</dbReference>
<dbReference type="RefSeq" id="WP_263126432.1">
    <property type="nucleotide sequence ID" value="NZ_CP106753.1"/>
</dbReference>
<feature type="domain" description="Enoyl reductase (ER)" evidence="4">
    <location>
        <begin position="13"/>
        <end position="321"/>
    </location>
</feature>
<dbReference type="PANTHER" id="PTHR48106:SF8">
    <property type="entry name" value="OS02G0805600 PROTEIN"/>
    <property type="match status" value="1"/>
</dbReference>
<dbReference type="InterPro" id="IPR013149">
    <property type="entry name" value="ADH-like_C"/>
</dbReference>
<organism evidence="5 6">
    <name type="scientific">Chitiniphilus purpureus</name>
    <dbReference type="NCBI Taxonomy" id="2981137"/>
    <lineage>
        <taxon>Bacteria</taxon>
        <taxon>Pseudomonadati</taxon>
        <taxon>Pseudomonadota</taxon>
        <taxon>Betaproteobacteria</taxon>
        <taxon>Neisseriales</taxon>
        <taxon>Chitinibacteraceae</taxon>
        <taxon>Chitiniphilus</taxon>
    </lineage>
</organism>
<keyword evidence="2" id="KW-0560">Oxidoreductase</keyword>
<keyword evidence="1" id="KW-0521">NADP</keyword>
<dbReference type="SMART" id="SM00829">
    <property type="entry name" value="PKS_ER"/>
    <property type="match status" value="1"/>
</dbReference>
<dbReference type="Gene3D" id="3.40.50.720">
    <property type="entry name" value="NAD(P)-binding Rossmann-like Domain"/>
    <property type="match status" value="1"/>
</dbReference>
<evidence type="ECO:0000313" key="6">
    <source>
        <dbReference type="Proteomes" id="UP001061302"/>
    </source>
</evidence>
<evidence type="ECO:0000256" key="1">
    <source>
        <dbReference type="ARBA" id="ARBA00022857"/>
    </source>
</evidence>
<dbReference type="InterPro" id="IPR014189">
    <property type="entry name" value="Quinone_OxRdtase_PIG3"/>
</dbReference>
<dbReference type="InterPro" id="IPR011032">
    <property type="entry name" value="GroES-like_sf"/>
</dbReference>
<dbReference type="Pfam" id="PF00107">
    <property type="entry name" value="ADH_zinc_N"/>
    <property type="match status" value="1"/>
</dbReference>
<dbReference type="SUPFAM" id="SSF51735">
    <property type="entry name" value="NAD(P)-binding Rossmann-fold domains"/>
    <property type="match status" value="1"/>
</dbReference>
<dbReference type="InterPro" id="IPR036291">
    <property type="entry name" value="NAD(P)-bd_dom_sf"/>
</dbReference>
<accession>A0ABY6DRK3</accession>
<sequence length="325" mass="33361">MTTMQAILQSGPGRPLQLGRTERPSPGPGQLLVRVHAAGVNRADLAQAAGRYPAPAGESPILGLEIAGEVAALGEGAHGFRVGDAVFGLVAGGGYAEYCVLDAGLAVHKPAALSWEIAAGLPEAWLTAWLNLVELGGLRAQQRVLIHAGASGVGAAAIQLAHVWGAAVAATAGGADKCAWCRALGAGLAIDHGTEAFAEAVKAWGGADLILDTVGGDYLPRNQACLNRDGTIVLIGVLRGTEAHINLGLLLVKRQRLLGSTLRALPSVRKAQLAAALWPWLLPRLAEGRIRPTPDRSFALADAAAAHAWLAGNRNLGKVVLSVAA</sequence>
<gene>
    <name evidence="5" type="ORF">N8I74_08340</name>
</gene>
<feature type="region of interest" description="Disordered" evidence="3">
    <location>
        <begin position="1"/>
        <end position="27"/>
    </location>
</feature>
<proteinExistence type="predicted"/>
<dbReference type="InterPro" id="IPR020843">
    <property type="entry name" value="ER"/>
</dbReference>
<dbReference type="PANTHER" id="PTHR48106">
    <property type="entry name" value="QUINONE OXIDOREDUCTASE PIG3-RELATED"/>
    <property type="match status" value="1"/>
</dbReference>
<keyword evidence="6" id="KW-1185">Reference proteome</keyword>
<dbReference type="NCBIfam" id="TIGR02824">
    <property type="entry name" value="quinone_pig3"/>
    <property type="match status" value="1"/>
</dbReference>
<dbReference type="EMBL" id="CP106753">
    <property type="protein sequence ID" value="UXY17004.1"/>
    <property type="molecule type" value="Genomic_DNA"/>
</dbReference>
<dbReference type="Proteomes" id="UP001061302">
    <property type="component" value="Chromosome"/>
</dbReference>
<reference evidence="5" key="1">
    <citation type="submission" date="2022-10" db="EMBL/GenBank/DDBJ databases">
        <title>Chitiniphilus purpureus sp. nov., a novel chitin-degrading bacterium isolated from crawfish pond sediment.</title>
        <authorList>
            <person name="Li K."/>
        </authorList>
    </citation>
    <scope>NUCLEOTIDE SEQUENCE</scope>
    <source>
        <strain evidence="5">CD1</strain>
    </source>
</reference>